<gene>
    <name evidence="3" type="ORF">EUGRSUZ_F01591</name>
</gene>
<dbReference type="STRING" id="71139.A0A059BPR3"/>
<evidence type="ECO:0000313" key="3">
    <source>
        <dbReference type="EMBL" id="KCW67876.1"/>
    </source>
</evidence>
<dbReference type="AlphaFoldDB" id="A0A059BPR3"/>
<protein>
    <recommendedName>
        <fullName evidence="4">DUF4408 domain-containing protein</fullName>
    </recommendedName>
</protein>
<dbReference type="PANTHER" id="PTHR33640:SF3">
    <property type="entry name" value="DUF4408 DOMAIN-CONTAINING PROTEIN"/>
    <property type="match status" value="1"/>
</dbReference>
<dbReference type="EMBL" id="KK198758">
    <property type="protein sequence ID" value="KCW67876.1"/>
    <property type="molecule type" value="Genomic_DNA"/>
</dbReference>
<accession>A0A059BPR3</accession>
<keyword evidence="2" id="KW-0472">Membrane</keyword>
<feature type="transmembrane region" description="Helical" evidence="2">
    <location>
        <begin position="32"/>
        <end position="51"/>
    </location>
</feature>
<evidence type="ECO:0008006" key="4">
    <source>
        <dbReference type="Google" id="ProtNLM"/>
    </source>
</evidence>
<evidence type="ECO:0000256" key="2">
    <source>
        <dbReference type="SAM" id="Phobius"/>
    </source>
</evidence>
<dbReference type="Gramene" id="KCW67876">
    <property type="protein sequence ID" value="KCW67876"/>
    <property type="gene ID" value="EUGRSUZ_F01591"/>
</dbReference>
<reference evidence="3" key="1">
    <citation type="submission" date="2013-07" db="EMBL/GenBank/DDBJ databases">
        <title>The genome of Eucalyptus grandis.</title>
        <authorList>
            <person name="Schmutz J."/>
            <person name="Hayes R."/>
            <person name="Myburg A."/>
            <person name="Tuskan G."/>
            <person name="Grattapaglia D."/>
            <person name="Rokhsar D.S."/>
        </authorList>
    </citation>
    <scope>NUCLEOTIDE SEQUENCE</scope>
    <source>
        <tissue evidence="3">Leaf extractions</tissue>
    </source>
</reference>
<dbReference type="InParanoid" id="A0A059BPR3"/>
<feature type="compositionally biased region" description="Basic and acidic residues" evidence="1">
    <location>
        <begin position="208"/>
        <end position="218"/>
    </location>
</feature>
<keyword evidence="2" id="KW-0812">Transmembrane</keyword>
<keyword evidence="2" id="KW-1133">Transmembrane helix</keyword>
<proteinExistence type="predicted"/>
<name>A0A059BPR3_EUCGR</name>
<dbReference type="KEGG" id="egr:104448778"/>
<feature type="transmembrane region" description="Helical" evidence="2">
    <location>
        <begin position="71"/>
        <end position="88"/>
    </location>
</feature>
<dbReference type="OrthoDB" id="1916829at2759"/>
<organism evidence="3">
    <name type="scientific">Eucalyptus grandis</name>
    <name type="common">Flooded gum</name>
    <dbReference type="NCBI Taxonomy" id="71139"/>
    <lineage>
        <taxon>Eukaryota</taxon>
        <taxon>Viridiplantae</taxon>
        <taxon>Streptophyta</taxon>
        <taxon>Embryophyta</taxon>
        <taxon>Tracheophyta</taxon>
        <taxon>Spermatophyta</taxon>
        <taxon>Magnoliopsida</taxon>
        <taxon>eudicotyledons</taxon>
        <taxon>Gunneridae</taxon>
        <taxon>Pentapetalae</taxon>
        <taxon>rosids</taxon>
        <taxon>malvids</taxon>
        <taxon>Myrtales</taxon>
        <taxon>Myrtaceae</taxon>
        <taxon>Myrtoideae</taxon>
        <taxon>Eucalypteae</taxon>
        <taxon>Eucalyptus</taxon>
    </lineage>
</organism>
<sequence>MDPHPSPHEFDSVKAEKAEAMLRYRWNRNLKTLAHALELLVALLLVSWYSGLSAAAGDFLLRLAGLLTRPLVVFLISNGIIGMILFSARKSDDRRHPHEPSHIYDEYLSARRATGGGSSPDTVATPDEVHEEKQIVPYEAFPAHEKIIKEVPLPAPEPDPLPLTVGPAVEKGAGEEDVAPGAVPLAAAAAERRYRRTRSEVTAGEGEEWPRAELRRWATDNGRPSPSRGAGEEERRPPSPSPSVGDLSDEEFNLTVENFIAKTKCFLREEIMAEE</sequence>
<evidence type="ECO:0000256" key="1">
    <source>
        <dbReference type="SAM" id="MobiDB-lite"/>
    </source>
</evidence>
<feature type="region of interest" description="Disordered" evidence="1">
    <location>
        <begin position="189"/>
        <end position="250"/>
    </location>
</feature>
<dbReference type="PANTHER" id="PTHR33640">
    <property type="entry name" value="TRANSMEMBRANE PROTEIN"/>
    <property type="match status" value="1"/>
</dbReference>
<dbReference type="OMA" id="EKCMSIV"/>